<gene>
    <name evidence="1" type="ORF">DGMP_37980</name>
</gene>
<dbReference type="Proteomes" id="UP000826725">
    <property type="component" value="Chromosome"/>
</dbReference>
<dbReference type="AlphaFoldDB" id="A0A8D5FSZ3"/>
<organism evidence="1 2">
    <name type="scientific">Desulfomarina profundi</name>
    <dbReference type="NCBI Taxonomy" id="2772557"/>
    <lineage>
        <taxon>Bacteria</taxon>
        <taxon>Pseudomonadati</taxon>
        <taxon>Thermodesulfobacteriota</taxon>
        <taxon>Desulfobulbia</taxon>
        <taxon>Desulfobulbales</taxon>
        <taxon>Desulfobulbaceae</taxon>
        <taxon>Desulfomarina</taxon>
    </lineage>
</organism>
<name>A0A8D5FSZ3_9BACT</name>
<accession>A0A8D5FSZ3</accession>
<keyword evidence="2" id="KW-1185">Reference proteome</keyword>
<proteinExistence type="predicted"/>
<evidence type="ECO:0000313" key="1">
    <source>
        <dbReference type="EMBL" id="BCL63105.1"/>
    </source>
</evidence>
<dbReference type="EMBL" id="AP024086">
    <property type="protein sequence ID" value="BCL63105.1"/>
    <property type="molecule type" value="Genomic_DNA"/>
</dbReference>
<reference evidence="1" key="1">
    <citation type="submission" date="2020-09" db="EMBL/GenBank/DDBJ databases">
        <title>Desulfogranum mesoprofundum gen. nov., sp. nov., a novel mesophilic, sulfate-reducing chemolithoautotroph isolated from a deep-sea hydrothermal vent chimney in the Suiyo Seamount.</title>
        <authorList>
            <person name="Hashimoto Y."/>
            <person name="Nakagawa S."/>
        </authorList>
    </citation>
    <scope>NUCLEOTIDE SEQUENCE</scope>
    <source>
        <strain evidence="1">KT2</strain>
    </source>
</reference>
<protein>
    <submittedName>
        <fullName evidence="1">Uncharacterized protein</fullName>
    </submittedName>
</protein>
<dbReference type="KEGG" id="dbk:DGMP_37980"/>
<sequence>MNHMKNDKSKDNGGLLRKIREKIAGKKVADPEEVQDLSSEETQRMMEEFEAVVNHTGPITGWDFDRAFEFIEQYPDSPQAEILIGQMYSTTPQSLKGLSYSSAVKVLERMPGHSGRDAIIRGMRQVEKDYIKELKSDVIAYMLKIIPDHPLADELTTALAVKNLTNAYDFITADPENVYSKAIIKAMFDRDPNIALLLLQEKMDHPQVASIFDGIYNITDDAVIEKLTPNAIIFILDVAPDHPKVRKMIEVLVENNYVKAFDFVSVHSDHSLAETIKELILERKPELKKLIDEIGIPQKAA</sequence>
<evidence type="ECO:0000313" key="2">
    <source>
        <dbReference type="Proteomes" id="UP000826725"/>
    </source>
</evidence>